<evidence type="ECO:0000313" key="2">
    <source>
        <dbReference type="Proteomes" id="UP000029921"/>
    </source>
</evidence>
<keyword evidence="2" id="KW-1185">Reference proteome</keyword>
<dbReference type="RefSeq" id="WP_034589923.1">
    <property type="nucleotide sequence ID" value="NZ_JRPE02000002.1"/>
</dbReference>
<accession>A0A4U8T1V0</accession>
<gene>
    <name evidence="1" type="ORF">LS74_001090</name>
</gene>
<protein>
    <submittedName>
        <fullName evidence="1">Uncharacterized protein</fullName>
    </submittedName>
</protein>
<proteinExistence type="predicted"/>
<name>A0A4U8T1V0_9HELI</name>
<evidence type="ECO:0000313" key="1">
    <source>
        <dbReference type="EMBL" id="TLD93355.1"/>
    </source>
</evidence>
<dbReference type="Proteomes" id="UP000029921">
    <property type="component" value="Unassembled WGS sequence"/>
</dbReference>
<dbReference type="EMBL" id="JRPE02000002">
    <property type="protein sequence ID" value="TLD93355.1"/>
    <property type="molecule type" value="Genomic_DNA"/>
</dbReference>
<sequence>MNQVNGFWTDEFNNKWASYLFDEIEAIEISSVLNHARNLCKRKNAYSGRTNVSLSDAFFYLNEEEYECDY</sequence>
<comment type="caution">
    <text evidence="1">The sequence shown here is derived from an EMBL/GenBank/DDBJ whole genome shotgun (WGS) entry which is preliminary data.</text>
</comment>
<dbReference type="AlphaFoldDB" id="A0A4U8T1V0"/>
<reference evidence="1 2" key="1">
    <citation type="journal article" date="2014" name="Genome Announc.">
        <title>Draft genome sequences of eight enterohepatic helicobacter species isolated from both laboratory and wild rodents.</title>
        <authorList>
            <person name="Sheh A."/>
            <person name="Shen Z."/>
            <person name="Fox J.G."/>
        </authorList>
    </citation>
    <scope>NUCLEOTIDE SEQUENCE [LARGE SCALE GENOMIC DNA]</scope>
    <source>
        <strain evidence="1 2">MIT 96-1001</strain>
    </source>
</reference>
<organism evidence="1 2">
    <name type="scientific">Helicobacter magdeburgensis</name>
    <dbReference type="NCBI Taxonomy" id="471858"/>
    <lineage>
        <taxon>Bacteria</taxon>
        <taxon>Pseudomonadati</taxon>
        <taxon>Campylobacterota</taxon>
        <taxon>Epsilonproteobacteria</taxon>
        <taxon>Campylobacterales</taxon>
        <taxon>Helicobacteraceae</taxon>
        <taxon>Helicobacter</taxon>
    </lineage>
</organism>